<evidence type="ECO:0000313" key="1">
    <source>
        <dbReference type="EMBL" id="CEK71316.1"/>
    </source>
</evidence>
<organism evidence="1">
    <name type="scientific">Arion vulgaris</name>
    <dbReference type="NCBI Taxonomy" id="1028688"/>
    <lineage>
        <taxon>Eukaryota</taxon>
        <taxon>Metazoa</taxon>
        <taxon>Spiralia</taxon>
        <taxon>Lophotrochozoa</taxon>
        <taxon>Mollusca</taxon>
        <taxon>Gastropoda</taxon>
        <taxon>Heterobranchia</taxon>
        <taxon>Euthyneura</taxon>
        <taxon>Panpulmonata</taxon>
        <taxon>Eupulmonata</taxon>
        <taxon>Stylommatophora</taxon>
        <taxon>Helicina</taxon>
        <taxon>Arionoidea</taxon>
        <taxon>Arionidae</taxon>
        <taxon>Arion</taxon>
    </lineage>
</organism>
<gene>
    <name evidence="1" type="primary">ORF77834</name>
</gene>
<accession>A0A0B6ZTZ4</accession>
<proteinExistence type="predicted"/>
<protein>
    <submittedName>
        <fullName evidence="1">Uncharacterized protein</fullName>
    </submittedName>
</protein>
<reference evidence="1" key="1">
    <citation type="submission" date="2014-12" db="EMBL/GenBank/DDBJ databases">
        <title>Insight into the proteome of Arion vulgaris.</title>
        <authorList>
            <person name="Aradska J."/>
            <person name="Bulat T."/>
            <person name="Smidak R."/>
            <person name="Sarate P."/>
            <person name="Gangsoo J."/>
            <person name="Sialana F."/>
            <person name="Bilban M."/>
            <person name="Lubec G."/>
        </authorList>
    </citation>
    <scope>NUCLEOTIDE SEQUENCE</scope>
    <source>
        <tissue evidence="1">Skin</tissue>
    </source>
</reference>
<feature type="non-terminal residue" evidence="1">
    <location>
        <position position="58"/>
    </location>
</feature>
<name>A0A0B6ZTZ4_9EUPU</name>
<sequence length="58" mass="6692">MEIILSFHEDCWQSRLVKKLSADLSWKYTPISAQGWSWEIGSINTSLMKQHGNKIQGL</sequence>
<dbReference type="AlphaFoldDB" id="A0A0B6ZTZ4"/>
<dbReference type="EMBL" id="HACG01024451">
    <property type="protein sequence ID" value="CEK71316.1"/>
    <property type="molecule type" value="Transcribed_RNA"/>
</dbReference>